<dbReference type="KEGG" id="clup:CLUP02_05163"/>
<dbReference type="EMBL" id="CP019475">
    <property type="protein sequence ID" value="UQC79683.1"/>
    <property type="molecule type" value="Genomic_DNA"/>
</dbReference>
<keyword evidence="2" id="KW-1185">Reference proteome</keyword>
<proteinExistence type="predicted"/>
<accession>A0A9Q8SM82</accession>
<reference evidence="1" key="1">
    <citation type="journal article" date="2021" name="Mol. Plant Microbe Interact.">
        <title>Complete Genome Sequence of the Plant-Pathogenic Fungus Colletotrichum lupini.</title>
        <authorList>
            <person name="Baroncelli R."/>
            <person name="Pensec F."/>
            <person name="Da Lio D."/>
            <person name="Boufleur T."/>
            <person name="Vicente I."/>
            <person name="Sarrocco S."/>
            <person name="Picot A."/>
            <person name="Baraldi E."/>
            <person name="Sukno S."/>
            <person name="Thon M."/>
            <person name="Le Floch G."/>
        </authorList>
    </citation>
    <scope>NUCLEOTIDE SEQUENCE</scope>
    <source>
        <strain evidence="1">IMI 504893</strain>
    </source>
</reference>
<name>A0A9Q8SM82_9PEZI</name>
<dbReference type="Proteomes" id="UP000830671">
    <property type="component" value="Chromosome 3"/>
</dbReference>
<dbReference type="AlphaFoldDB" id="A0A9Q8SM82"/>
<evidence type="ECO:0000313" key="1">
    <source>
        <dbReference type="EMBL" id="UQC79683.1"/>
    </source>
</evidence>
<dbReference type="GeneID" id="73339182"/>
<evidence type="ECO:0000313" key="2">
    <source>
        <dbReference type="Proteomes" id="UP000830671"/>
    </source>
</evidence>
<organism evidence="1 2">
    <name type="scientific">Colletotrichum lupini</name>
    <dbReference type="NCBI Taxonomy" id="145971"/>
    <lineage>
        <taxon>Eukaryota</taxon>
        <taxon>Fungi</taxon>
        <taxon>Dikarya</taxon>
        <taxon>Ascomycota</taxon>
        <taxon>Pezizomycotina</taxon>
        <taxon>Sordariomycetes</taxon>
        <taxon>Hypocreomycetidae</taxon>
        <taxon>Glomerellales</taxon>
        <taxon>Glomerellaceae</taxon>
        <taxon>Colletotrichum</taxon>
        <taxon>Colletotrichum acutatum species complex</taxon>
    </lineage>
</organism>
<sequence length="128" mass="14487">MEEKKQKLVGALKGPAELQLVLYHTETIGRQLFASAGWRIPASTYRRVNIHPNNAATLDCQRGGRVSMFRPCFGDSYVFLNHSRRFTLSPYTIFATFNNERPDDLARRNSHASRIIAAFAKLMLITGT</sequence>
<dbReference type="RefSeq" id="XP_049141315.1">
    <property type="nucleotide sequence ID" value="XM_049284172.1"/>
</dbReference>
<protein>
    <submittedName>
        <fullName evidence="1">Uncharacterized protein</fullName>
    </submittedName>
</protein>
<gene>
    <name evidence="1" type="ORF">CLUP02_05163</name>
</gene>